<name>A0A9X7BM59_BACTU</name>
<evidence type="ECO:0000313" key="3">
    <source>
        <dbReference type="Proteomes" id="UP000223366"/>
    </source>
</evidence>
<accession>A0A9X7BM59</accession>
<proteinExistence type="predicted"/>
<keyword evidence="1" id="KW-1133">Transmembrane helix</keyword>
<gene>
    <name evidence="2" type="ORF">COK99_20070</name>
</gene>
<dbReference type="EMBL" id="NVDU01000046">
    <property type="protein sequence ID" value="PFV28640.1"/>
    <property type="molecule type" value="Genomic_DNA"/>
</dbReference>
<evidence type="ECO:0000256" key="1">
    <source>
        <dbReference type="SAM" id="Phobius"/>
    </source>
</evidence>
<reference evidence="2 3" key="1">
    <citation type="submission" date="2017-09" db="EMBL/GenBank/DDBJ databases">
        <title>Large-scale bioinformatics analysis of Bacillus genomes uncovers conserved roles of natural products in bacterial physiology.</title>
        <authorList>
            <consortium name="Agbiome Team Llc"/>
            <person name="Bleich R.M."/>
            <person name="Grubbs K.J."/>
            <person name="Santa Maria K.C."/>
            <person name="Allen S.E."/>
            <person name="Farag S."/>
            <person name="Shank E.A."/>
            <person name="Bowers A."/>
        </authorList>
    </citation>
    <scope>NUCLEOTIDE SEQUENCE [LARGE SCALE GENOMIC DNA]</scope>
    <source>
        <strain evidence="2 3">AFS060060</strain>
    </source>
</reference>
<keyword evidence="1" id="KW-0472">Membrane</keyword>
<evidence type="ECO:0000313" key="2">
    <source>
        <dbReference type="EMBL" id="PFV28640.1"/>
    </source>
</evidence>
<comment type="caution">
    <text evidence="2">The sequence shown here is derived from an EMBL/GenBank/DDBJ whole genome shotgun (WGS) entry which is preliminary data.</text>
</comment>
<organism evidence="2 3">
    <name type="scientific">Bacillus thuringiensis</name>
    <dbReference type="NCBI Taxonomy" id="1428"/>
    <lineage>
        <taxon>Bacteria</taxon>
        <taxon>Bacillati</taxon>
        <taxon>Bacillota</taxon>
        <taxon>Bacilli</taxon>
        <taxon>Bacillales</taxon>
        <taxon>Bacillaceae</taxon>
        <taxon>Bacillus</taxon>
        <taxon>Bacillus cereus group</taxon>
    </lineage>
</organism>
<dbReference type="AlphaFoldDB" id="A0A9X7BM59"/>
<feature type="transmembrane region" description="Helical" evidence="1">
    <location>
        <begin position="41"/>
        <end position="59"/>
    </location>
</feature>
<sequence length="73" mass="8639">MGVQYILLKLKWFKSEEGTFGCLFFVHKKLTILQKWRDPCILFNILFSLILFFLVKNLFASSTNNQKLLQQVP</sequence>
<keyword evidence="1" id="KW-0812">Transmembrane</keyword>
<protein>
    <submittedName>
        <fullName evidence="2">Uncharacterized protein</fullName>
    </submittedName>
</protein>
<dbReference type="Proteomes" id="UP000223366">
    <property type="component" value="Unassembled WGS sequence"/>
</dbReference>